<sequence>MFVKAGVRRVPRRTKIAILAGLLGVLLVTFVAIVTIRKVYGPTKAERFYSANVEMDHRFQKAGTNDQEQGGNVSYSVAFVGPVLSDDELLGVASAPKVRMRPATPVNDDAPRLVAVGDASNGCVVSVARHVQGAPFSVWWKIPSHALRRVQDGQSSVVIVSVLC</sequence>
<gene>
    <name evidence="1" type="ORF">Aru02nite_66910</name>
</gene>
<organism evidence="1 2">
    <name type="scientific">Actinocatenispora rupis</name>
    <dbReference type="NCBI Taxonomy" id="519421"/>
    <lineage>
        <taxon>Bacteria</taxon>
        <taxon>Bacillati</taxon>
        <taxon>Actinomycetota</taxon>
        <taxon>Actinomycetes</taxon>
        <taxon>Micromonosporales</taxon>
        <taxon>Micromonosporaceae</taxon>
        <taxon>Actinocatenispora</taxon>
    </lineage>
</organism>
<accession>A0A8J3NFY3</accession>
<dbReference type="EMBL" id="BOMB01000048">
    <property type="protein sequence ID" value="GID15802.1"/>
    <property type="molecule type" value="Genomic_DNA"/>
</dbReference>
<protein>
    <submittedName>
        <fullName evidence="1">Uncharacterized protein</fullName>
    </submittedName>
</protein>
<comment type="caution">
    <text evidence="1">The sequence shown here is derived from an EMBL/GenBank/DDBJ whole genome shotgun (WGS) entry which is preliminary data.</text>
</comment>
<keyword evidence="2" id="KW-1185">Reference proteome</keyword>
<reference evidence="1" key="1">
    <citation type="submission" date="2021-01" db="EMBL/GenBank/DDBJ databases">
        <title>Whole genome shotgun sequence of Actinocatenispora rupis NBRC 107355.</title>
        <authorList>
            <person name="Komaki H."/>
            <person name="Tamura T."/>
        </authorList>
    </citation>
    <scope>NUCLEOTIDE SEQUENCE</scope>
    <source>
        <strain evidence="1">NBRC 107355</strain>
    </source>
</reference>
<name>A0A8J3NFY3_9ACTN</name>
<proteinExistence type="predicted"/>
<dbReference type="Proteomes" id="UP000612808">
    <property type="component" value="Unassembled WGS sequence"/>
</dbReference>
<evidence type="ECO:0000313" key="2">
    <source>
        <dbReference type="Proteomes" id="UP000612808"/>
    </source>
</evidence>
<dbReference type="AlphaFoldDB" id="A0A8J3NFY3"/>
<evidence type="ECO:0000313" key="1">
    <source>
        <dbReference type="EMBL" id="GID15802.1"/>
    </source>
</evidence>